<sequence>MLNTKSSSINKYRQQKKQFIRQKKLTKVVLNLQGKVFPKEQMMKILGGGSAYCHCYDLQYGLDADSCSQCDTKCSGHGGVQNRNTIGG</sequence>
<proteinExistence type="predicted"/>
<dbReference type="Proteomes" id="UP000278164">
    <property type="component" value="Unassembled WGS sequence"/>
</dbReference>
<evidence type="ECO:0000313" key="1">
    <source>
        <dbReference type="EMBL" id="RLT72007.1"/>
    </source>
</evidence>
<protein>
    <submittedName>
        <fullName evidence="1">Uncharacterized protein</fullName>
    </submittedName>
</protein>
<accession>A0A3L7ZM34</accession>
<name>A0A3L7ZM34_PARDI</name>
<dbReference type="EMBL" id="RAYI01000069">
    <property type="protein sequence ID" value="RLT72007.1"/>
    <property type="molecule type" value="Genomic_DNA"/>
</dbReference>
<reference evidence="1 2" key="1">
    <citation type="submission" date="2018-09" db="EMBL/GenBank/DDBJ databases">
        <title>Murine metabolic-syndrome-specific gut microbial biobank.</title>
        <authorList>
            <person name="Liu C."/>
        </authorList>
    </citation>
    <scope>NUCLEOTIDE SEQUENCE [LARGE SCALE GENOMIC DNA]</scope>
    <source>
        <strain evidence="1 2">8-P5</strain>
    </source>
</reference>
<comment type="caution">
    <text evidence="1">The sequence shown here is derived from an EMBL/GenBank/DDBJ whole genome shotgun (WGS) entry which is preliminary data.</text>
</comment>
<dbReference type="AlphaFoldDB" id="A0A3L7ZM34"/>
<dbReference type="OrthoDB" id="9939066at2"/>
<organism evidence="1 2">
    <name type="scientific">Parabacteroides distasonis</name>
    <dbReference type="NCBI Taxonomy" id="823"/>
    <lineage>
        <taxon>Bacteria</taxon>
        <taxon>Pseudomonadati</taxon>
        <taxon>Bacteroidota</taxon>
        <taxon>Bacteroidia</taxon>
        <taxon>Bacteroidales</taxon>
        <taxon>Tannerellaceae</taxon>
        <taxon>Parabacteroides</taxon>
    </lineage>
</organism>
<gene>
    <name evidence="1" type="ORF">D7V78_18200</name>
</gene>
<evidence type="ECO:0000313" key="2">
    <source>
        <dbReference type="Proteomes" id="UP000278164"/>
    </source>
</evidence>